<accession>A0A0J6SQ92</accession>
<evidence type="ECO:0000259" key="3">
    <source>
        <dbReference type="Pfam" id="PF00288"/>
    </source>
</evidence>
<keyword evidence="2 5" id="KW-0418">Kinase</keyword>
<reference evidence="5 6" key="1">
    <citation type="submission" date="2015-03" db="EMBL/GenBank/DDBJ databases">
        <title>Genome sequencing of Methylobacterium variabile DSM 16961.</title>
        <authorList>
            <person name="Chaudhry V."/>
            <person name="Patil P.B."/>
        </authorList>
    </citation>
    <scope>NUCLEOTIDE SEQUENCE [LARGE SCALE GENOMIC DNA]</scope>
    <source>
        <strain evidence="5 6">DSM 16961</strain>
    </source>
</reference>
<dbReference type="Gene3D" id="3.30.230.10">
    <property type="match status" value="1"/>
</dbReference>
<protein>
    <submittedName>
        <fullName evidence="5">GHMP kinase</fullName>
    </submittedName>
</protein>
<dbReference type="InterPro" id="IPR004422">
    <property type="entry name" value="RFAP_synthase"/>
</dbReference>
<dbReference type="NCBIfam" id="TIGR00144">
    <property type="entry name" value="beta_RFAP_syn"/>
    <property type="match status" value="1"/>
</dbReference>
<dbReference type="InterPro" id="IPR020568">
    <property type="entry name" value="Ribosomal_Su5_D2-typ_SF"/>
</dbReference>
<dbReference type="AlphaFoldDB" id="A0A0J6SQ92"/>
<sequence>MGTAWAEVRVRAPARLHFGFLDLHGGLGRRFGSIGLGLDAPGIDLTAARADTLRVTGADGPGIAAELERVRTYAALAARHLGVPEAGAFHLAEAIPAHAGFGSGTQLALSVAAALAALHGAPFSPAAFADALDRGNRSGVGLAAFVTGGLIVDGGRDESDAAPPVISRLPFPEAWRVVLILDAGRTGVHGAEERRAFRELPRFPAAEAAEICRTVLMQVLPAAVAADLAPFGAGITAIQRRIGDYFAPHQGGRYASAAVAAALASVEEAGVAGFGQSSWGPTGFALTGDAEEAELLVARLRTRHPNLAYRIARGRNRGADVA</sequence>
<dbReference type="PANTHER" id="PTHR20861:SF6">
    <property type="entry name" value="BETA-RIBOFURANOSYLPHENOL 5'-PHOSPHATE SYNTHASE"/>
    <property type="match status" value="1"/>
</dbReference>
<dbReference type="PATRIC" id="fig|298794.3.peg.7422"/>
<name>A0A0J6SQ92_9HYPH</name>
<dbReference type="OrthoDB" id="1492801at2"/>
<dbReference type="EMBL" id="LABY01000084">
    <property type="protein sequence ID" value="KMO37410.1"/>
    <property type="molecule type" value="Genomic_DNA"/>
</dbReference>
<feature type="domain" description="GHMP kinase C-terminal" evidence="4">
    <location>
        <begin position="220"/>
        <end position="303"/>
    </location>
</feature>
<organism evidence="5 6">
    <name type="scientific">Methylobacterium variabile</name>
    <dbReference type="NCBI Taxonomy" id="298794"/>
    <lineage>
        <taxon>Bacteria</taxon>
        <taxon>Pseudomonadati</taxon>
        <taxon>Pseudomonadota</taxon>
        <taxon>Alphaproteobacteria</taxon>
        <taxon>Hyphomicrobiales</taxon>
        <taxon>Methylobacteriaceae</taxon>
        <taxon>Methylobacterium</taxon>
    </lineage>
</organism>
<proteinExistence type="predicted"/>
<keyword evidence="1" id="KW-0808">Transferase</keyword>
<evidence type="ECO:0000313" key="5">
    <source>
        <dbReference type="EMBL" id="KMO37410.1"/>
    </source>
</evidence>
<evidence type="ECO:0000256" key="1">
    <source>
        <dbReference type="ARBA" id="ARBA00022679"/>
    </source>
</evidence>
<feature type="domain" description="GHMP kinase N-terminal" evidence="3">
    <location>
        <begin position="76"/>
        <end position="149"/>
    </location>
</feature>
<evidence type="ECO:0000313" key="6">
    <source>
        <dbReference type="Proteomes" id="UP000035955"/>
    </source>
</evidence>
<dbReference type="Pfam" id="PF08544">
    <property type="entry name" value="GHMP_kinases_C"/>
    <property type="match status" value="1"/>
</dbReference>
<dbReference type="SUPFAM" id="SSF54211">
    <property type="entry name" value="Ribosomal protein S5 domain 2-like"/>
    <property type="match status" value="1"/>
</dbReference>
<keyword evidence="6" id="KW-1185">Reference proteome</keyword>
<comment type="caution">
    <text evidence="5">The sequence shown here is derived from an EMBL/GenBank/DDBJ whole genome shotgun (WGS) entry which is preliminary data.</text>
</comment>
<dbReference type="Pfam" id="PF00288">
    <property type="entry name" value="GHMP_kinases_N"/>
    <property type="match status" value="1"/>
</dbReference>
<dbReference type="GO" id="GO:0005524">
    <property type="term" value="F:ATP binding"/>
    <property type="evidence" value="ECO:0007669"/>
    <property type="project" value="InterPro"/>
</dbReference>
<dbReference type="RefSeq" id="WP_048444684.1">
    <property type="nucleotide sequence ID" value="NZ_LABY01000084.1"/>
</dbReference>
<gene>
    <name evidence="5" type="ORF">VQ02_13330</name>
</gene>
<dbReference type="PIRSF" id="PIRSF004884">
    <property type="entry name" value="Sugar_kin_arch"/>
    <property type="match status" value="1"/>
</dbReference>
<dbReference type="Proteomes" id="UP000035955">
    <property type="component" value="Unassembled WGS sequence"/>
</dbReference>
<dbReference type="PANTHER" id="PTHR20861">
    <property type="entry name" value="HOMOSERINE/4-DIPHOSPHOCYTIDYL-2-C-METHYL-D-ERYTHRITOL KINASE"/>
    <property type="match status" value="1"/>
</dbReference>
<evidence type="ECO:0000259" key="4">
    <source>
        <dbReference type="Pfam" id="PF08544"/>
    </source>
</evidence>
<dbReference type="GO" id="GO:0016301">
    <property type="term" value="F:kinase activity"/>
    <property type="evidence" value="ECO:0007669"/>
    <property type="project" value="UniProtKB-KW"/>
</dbReference>
<evidence type="ECO:0000256" key="2">
    <source>
        <dbReference type="ARBA" id="ARBA00022777"/>
    </source>
</evidence>
<dbReference type="InterPro" id="IPR006204">
    <property type="entry name" value="GHMP_kinase_N_dom"/>
</dbReference>
<dbReference type="InterPro" id="IPR014721">
    <property type="entry name" value="Ribsml_uS5_D2-typ_fold_subgr"/>
</dbReference>
<dbReference type="InterPro" id="IPR013750">
    <property type="entry name" value="GHMP_kinase_C_dom"/>
</dbReference>